<dbReference type="EMBL" id="MZGX01000006">
    <property type="protein sequence ID" value="OPX45073.1"/>
    <property type="molecule type" value="Genomic_DNA"/>
</dbReference>
<name>A0A1V4SMP0_RUMHU</name>
<organism evidence="1 2">
    <name type="scientific">Ruminiclostridium hungatei</name>
    <name type="common">Clostridium hungatei</name>
    <dbReference type="NCBI Taxonomy" id="48256"/>
    <lineage>
        <taxon>Bacteria</taxon>
        <taxon>Bacillati</taxon>
        <taxon>Bacillota</taxon>
        <taxon>Clostridia</taxon>
        <taxon>Eubacteriales</taxon>
        <taxon>Oscillospiraceae</taxon>
        <taxon>Ruminiclostridium</taxon>
    </lineage>
</organism>
<comment type="caution">
    <text evidence="1">The sequence shown here is derived from an EMBL/GenBank/DDBJ whole genome shotgun (WGS) entry which is preliminary data.</text>
</comment>
<dbReference type="STRING" id="48256.CLHUN_13050"/>
<dbReference type="AlphaFoldDB" id="A0A1V4SMP0"/>
<reference evidence="1 2" key="1">
    <citation type="submission" date="2017-03" db="EMBL/GenBank/DDBJ databases">
        <title>Genome sequence of Clostridium hungatei DSM 14427.</title>
        <authorList>
            <person name="Poehlein A."/>
            <person name="Daniel R."/>
        </authorList>
    </citation>
    <scope>NUCLEOTIDE SEQUENCE [LARGE SCALE GENOMIC DNA]</scope>
    <source>
        <strain evidence="1 2">DSM 14427</strain>
    </source>
</reference>
<proteinExistence type="predicted"/>
<evidence type="ECO:0000313" key="2">
    <source>
        <dbReference type="Proteomes" id="UP000191554"/>
    </source>
</evidence>
<keyword evidence="2" id="KW-1185">Reference proteome</keyword>
<evidence type="ECO:0000313" key="1">
    <source>
        <dbReference type="EMBL" id="OPX45073.1"/>
    </source>
</evidence>
<protein>
    <submittedName>
        <fullName evidence="1">Uncharacterized protein</fullName>
    </submittedName>
</protein>
<sequence>MAYDRTLGLSGDFIDKPLDQAIAIAAAELSDLITQREPRASLIEVQSASTDEDGNIQFKVVVEI</sequence>
<dbReference type="Proteomes" id="UP000191554">
    <property type="component" value="Unassembled WGS sequence"/>
</dbReference>
<gene>
    <name evidence="1" type="ORF">CLHUN_13050</name>
</gene>
<accession>A0A1V4SMP0</accession>